<keyword evidence="2" id="KW-1133">Transmembrane helix</keyword>
<dbReference type="CDD" id="cd17491">
    <property type="entry name" value="MFS_MFSD12"/>
    <property type="match status" value="1"/>
</dbReference>
<protein>
    <recommendedName>
        <fullName evidence="5">Major facilitator superfamily (MFS) profile domain-containing protein</fullName>
    </recommendedName>
</protein>
<feature type="transmembrane region" description="Helical" evidence="2">
    <location>
        <begin position="114"/>
        <end position="136"/>
    </location>
</feature>
<feature type="transmembrane region" description="Helical" evidence="2">
    <location>
        <begin position="449"/>
        <end position="471"/>
    </location>
</feature>
<feature type="transmembrane region" description="Helical" evidence="2">
    <location>
        <begin position="196"/>
        <end position="215"/>
    </location>
</feature>
<accession>E4XKD2</accession>
<dbReference type="FunFam" id="1.20.1250.20:FF:000431">
    <property type="entry name" value="Predicted protein"/>
    <property type="match status" value="1"/>
</dbReference>
<feature type="transmembrane region" description="Helical" evidence="2">
    <location>
        <begin position="12"/>
        <end position="32"/>
    </location>
</feature>
<evidence type="ECO:0000313" key="3">
    <source>
        <dbReference type="EMBL" id="CBY24921.1"/>
    </source>
</evidence>
<dbReference type="GO" id="GO:0005886">
    <property type="term" value="C:plasma membrane"/>
    <property type="evidence" value="ECO:0007669"/>
    <property type="project" value="TreeGrafter"/>
</dbReference>
<dbReference type="InterPro" id="IPR039672">
    <property type="entry name" value="MFS_2"/>
</dbReference>
<dbReference type="OrthoDB" id="1730117at2759"/>
<feature type="transmembrane region" description="Helical" evidence="2">
    <location>
        <begin position="44"/>
        <end position="63"/>
    </location>
</feature>
<dbReference type="InterPro" id="IPR036259">
    <property type="entry name" value="MFS_trans_sf"/>
</dbReference>
<comment type="similarity">
    <text evidence="1">Belongs to the major facilitator superfamily.</text>
</comment>
<feature type="transmembrane region" description="Helical" evidence="2">
    <location>
        <begin position="309"/>
        <end position="332"/>
    </location>
</feature>
<reference evidence="3" key="1">
    <citation type="journal article" date="2010" name="Science">
        <title>Plasticity of animal genome architecture unmasked by rapid evolution of a pelagic tunicate.</title>
        <authorList>
            <person name="Denoeud F."/>
            <person name="Henriet S."/>
            <person name="Mungpakdee S."/>
            <person name="Aury J.M."/>
            <person name="Da Silva C."/>
            <person name="Brinkmann H."/>
            <person name="Mikhaleva J."/>
            <person name="Olsen L.C."/>
            <person name="Jubin C."/>
            <person name="Canestro C."/>
            <person name="Bouquet J.M."/>
            <person name="Danks G."/>
            <person name="Poulain J."/>
            <person name="Campsteijn C."/>
            <person name="Adamski M."/>
            <person name="Cross I."/>
            <person name="Yadetie F."/>
            <person name="Muffato M."/>
            <person name="Louis A."/>
            <person name="Butcher S."/>
            <person name="Tsagkogeorga G."/>
            <person name="Konrad A."/>
            <person name="Singh S."/>
            <person name="Jensen M.F."/>
            <person name="Cong E.H."/>
            <person name="Eikeseth-Otteraa H."/>
            <person name="Noel B."/>
            <person name="Anthouard V."/>
            <person name="Porcel B.M."/>
            <person name="Kachouri-Lafond R."/>
            <person name="Nishino A."/>
            <person name="Ugolini M."/>
            <person name="Chourrout P."/>
            <person name="Nishida H."/>
            <person name="Aasland R."/>
            <person name="Huzurbazar S."/>
            <person name="Westhof E."/>
            <person name="Delsuc F."/>
            <person name="Lehrach H."/>
            <person name="Reinhardt R."/>
            <person name="Weissenbach J."/>
            <person name="Roy S.W."/>
            <person name="Artiguenave F."/>
            <person name="Postlethwait J.H."/>
            <person name="Manak J.R."/>
            <person name="Thompson E.M."/>
            <person name="Jaillon O."/>
            <person name="Du Pasquier L."/>
            <person name="Boudinot P."/>
            <person name="Liberles D.A."/>
            <person name="Volff J.N."/>
            <person name="Philippe H."/>
            <person name="Lenhard B."/>
            <person name="Roest Crollius H."/>
            <person name="Wincker P."/>
            <person name="Chourrout D."/>
        </authorList>
    </citation>
    <scope>NUCLEOTIDE SEQUENCE [LARGE SCALE GENOMIC DNA]</scope>
</reference>
<feature type="transmembrane region" description="Helical" evidence="2">
    <location>
        <begin position="156"/>
        <end position="176"/>
    </location>
</feature>
<feature type="transmembrane region" description="Helical" evidence="2">
    <location>
        <begin position="376"/>
        <end position="399"/>
    </location>
</feature>
<evidence type="ECO:0008006" key="5">
    <source>
        <dbReference type="Google" id="ProtNLM"/>
    </source>
</evidence>
<keyword evidence="4" id="KW-1185">Reference proteome</keyword>
<feature type="transmembrane region" description="Helical" evidence="2">
    <location>
        <begin position="268"/>
        <end position="288"/>
    </location>
</feature>
<dbReference type="Gene3D" id="1.20.1250.20">
    <property type="entry name" value="MFS general substrate transporter like domains"/>
    <property type="match status" value="2"/>
</dbReference>
<dbReference type="GO" id="GO:0008643">
    <property type="term" value="P:carbohydrate transport"/>
    <property type="evidence" value="ECO:0007669"/>
    <property type="project" value="InterPro"/>
</dbReference>
<dbReference type="SUPFAM" id="SSF103473">
    <property type="entry name" value="MFS general substrate transporter"/>
    <property type="match status" value="1"/>
</dbReference>
<gene>
    <name evidence="3" type="ORF">GSOID_T00013095001</name>
</gene>
<dbReference type="EMBL" id="FN653064">
    <property type="protein sequence ID" value="CBY24921.1"/>
    <property type="molecule type" value="Genomic_DNA"/>
</dbReference>
<keyword evidence="2" id="KW-0472">Membrane</keyword>
<name>E4XKD2_OIKDI</name>
<organism evidence="3">
    <name type="scientific">Oikopleura dioica</name>
    <name type="common">Tunicate</name>
    <dbReference type="NCBI Taxonomy" id="34765"/>
    <lineage>
        <taxon>Eukaryota</taxon>
        <taxon>Metazoa</taxon>
        <taxon>Chordata</taxon>
        <taxon>Tunicata</taxon>
        <taxon>Appendicularia</taxon>
        <taxon>Copelata</taxon>
        <taxon>Oikopleuridae</taxon>
        <taxon>Oikopleura</taxon>
    </lineage>
</organism>
<keyword evidence="2" id="KW-0812">Transmembrane</keyword>
<feature type="transmembrane region" description="Helical" evidence="2">
    <location>
        <begin position="83"/>
        <end position="102"/>
    </location>
</feature>
<dbReference type="PANTHER" id="PTHR11328">
    <property type="entry name" value="MAJOR FACILITATOR SUPERFAMILY DOMAIN-CONTAINING PROTEIN"/>
    <property type="match status" value="1"/>
</dbReference>
<dbReference type="Pfam" id="PF13347">
    <property type="entry name" value="MFS_2"/>
    <property type="match status" value="1"/>
</dbReference>
<proteinExistence type="inferred from homology"/>
<dbReference type="Proteomes" id="UP000001307">
    <property type="component" value="Unassembled WGS sequence"/>
</dbReference>
<dbReference type="AlphaFoldDB" id="E4XKD2"/>
<evidence type="ECO:0000256" key="1">
    <source>
        <dbReference type="ARBA" id="ARBA00008335"/>
    </source>
</evidence>
<feature type="transmembrane region" description="Helical" evidence="2">
    <location>
        <begin position="338"/>
        <end position="355"/>
    </location>
</feature>
<sequence length="486" mass="54015">MSTISPQVKAGYSVGHVLNDLCATMWFSYLLVYFHQILKLDAAMAGYLLLIGQLTDGLATPFVGIESDRVGLLGRLYGRRKSWHLFGTVCVVLSFIFIFTPVPKFIPEVTPDWVALVYYTPFIVIFQIGWASTQVSHLSVIPNLTPIERERTQLNSFRYGGTVLSSIAVYGIAFAFLQSSDSTSLGWEDRHIFNRLAIIVICVGSAFSFLFHFFVPEETELGPLGSIANVNYEDEDIEENQADHRIENEGTPLLTENNEESIKKWTEWFQLSNFYLTGLIYMSSRLIVNMSQVYMPFYLTDSLGAPKTMIAIVPLIVFISGFFMSLSIPILNKYINNNAIYLIGTVLCISGFIWARDLAMPIGSLDPSRKYEIIGIAIMNGIGCAAILISSLSFTAFLIGGNTSTSAFVYGAMSLTDKIANGIAVVIIQNEDPCACDCEDCGKFFREVLTIGVSAICAFASIAVVAHYFLYVRQPRQQTGYERIDD</sequence>
<dbReference type="PANTHER" id="PTHR11328:SF28">
    <property type="entry name" value="MAJOR FACILITATOR SUPERFAMILY DOMAIN-CONTAINING PROTEIN 12"/>
    <property type="match status" value="1"/>
</dbReference>
<dbReference type="InParanoid" id="E4XKD2"/>
<dbReference type="GO" id="GO:0015293">
    <property type="term" value="F:symporter activity"/>
    <property type="evidence" value="ECO:0007669"/>
    <property type="project" value="InterPro"/>
</dbReference>
<evidence type="ECO:0000256" key="2">
    <source>
        <dbReference type="SAM" id="Phobius"/>
    </source>
</evidence>
<evidence type="ECO:0000313" key="4">
    <source>
        <dbReference type="Proteomes" id="UP000001307"/>
    </source>
</evidence>